<dbReference type="HOGENOM" id="CLU_046550_6_0_1"/>
<dbReference type="InterPro" id="IPR043472">
    <property type="entry name" value="Macro_dom-like"/>
</dbReference>
<dbReference type="InParanoid" id="A0A0D2AES4"/>
<evidence type="ECO:0000313" key="1">
    <source>
        <dbReference type="EMBL" id="KIW04940.1"/>
    </source>
</evidence>
<dbReference type="AlphaFoldDB" id="A0A0D2AES4"/>
<name>A0A0D2AES4_9PEZI</name>
<keyword evidence="2" id="KW-1185">Reference proteome</keyword>
<dbReference type="EMBL" id="KN847539">
    <property type="protein sequence ID" value="KIW04940.1"/>
    <property type="molecule type" value="Genomic_DNA"/>
</dbReference>
<dbReference type="OrthoDB" id="6082470at2759"/>
<protein>
    <recommendedName>
        <fullName evidence="3">Macro-like domain-containing protein</fullName>
    </recommendedName>
</protein>
<gene>
    <name evidence="1" type="ORF">PV09_04105</name>
</gene>
<organism evidence="1 2">
    <name type="scientific">Verruconis gallopava</name>
    <dbReference type="NCBI Taxonomy" id="253628"/>
    <lineage>
        <taxon>Eukaryota</taxon>
        <taxon>Fungi</taxon>
        <taxon>Dikarya</taxon>
        <taxon>Ascomycota</taxon>
        <taxon>Pezizomycotina</taxon>
        <taxon>Dothideomycetes</taxon>
        <taxon>Pleosporomycetidae</taxon>
        <taxon>Venturiales</taxon>
        <taxon>Sympoventuriaceae</taxon>
        <taxon>Verruconis</taxon>
    </lineage>
</organism>
<dbReference type="SUPFAM" id="SSF52949">
    <property type="entry name" value="Macro domain-like"/>
    <property type="match status" value="1"/>
</dbReference>
<dbReference type="Proteomes" id="UP000053259">
    <property type="component" value="Unassembled WGS sequence"/>
</dbReference>
<dbReference type="Gene3D" id="3.40.220.10">
    <property type="entry name" value="Leucine Aminopeptidase, subunit E, domain 1"/>
    <property type="match status" value="1"/>
</dbReference>
<dbReference type="FunCoup" id="A0A0D2AES4">
    <property type="interactions" value="4"/>
</dbReference>
<sequence length="256" mass="29215">MTDARSTGAGLPHIHLLCLTTTVSDTFGEAAKKYFPDLNSHVEITVHHGRLNTLPESLRWDAIVSPANSYGRLDGAFDDAISCALSPPNDYDWTTRKAQKVLYEKWKGFAPPGTCTVVPLEDEEEMHSDEALDVLRRSRPPRLLPWGVKYLLLCPTMRVPQEVTWDREVVYECIWSLLCAIEEHNKRARQESKITSILMTPLATGVGHVPYQRWAEQCVLAIRDWLASSRDPAKWSNLSWHQIYEDTRDVQETWQG</sequence>
<evidence type="ECO:0000313" key="2">
    <source>
        <dbReference type="Proteomes" id="UP000053259"/>
    </source>
</evidence>
<dbReference type="STRING" id="253628.A0A0D2AES4"/>
<dbReference type="RefSeq" id="XP_016214809.1">
    <property type="nucleotide sequence ID" value="XM_016357405.1"/>
</dbReference>
<reference evidence="1 2" key="1">
    <citation type="submission" date="2015-01" db="EMBL/GenBank/DDBJ databases">
        <title>The Genome Sequence of Ochroconis gallopava CBS43764.</title>
        <authorList>
            <consortium name="The Broad Institute Genomics Platform"/>
            <person name="Cuomo C."/>
            <person name="de Hoog S."/>
            <person name="Gorbushina A."/>
            <person name="Stielow B."/>
            <person name="Teixiera M."/>
            <person name="Abouelleil A."/>
            <person name="Chapman S.B."/>
            <person name="Priest M."/>
            <person name="Young S.K."/>
            <person name="Wortman J."/>
            <person name="Nusbaum C."/>
            <person name="Birren B."/>
        </authorList>
    </citation>
    <scope>NUCLEOTIDE SEQUENCE [LARGE SCALE GENOMIC DNA]</scope>
    <source>
        <strain evidence="1 2">CBS 43764</strain>
    </source>
</reference>
<dbReference type="GeneID" id="27312078"/>
<proteinExistence type="predicted"/>
<accession>A0A0D2AES4</accession>
<dbReference type="VEuPathDB" id="FungiDB:PV09_04105"/>
<evidence type="ECO:0008006" key="3">
    <source>
        <dbReference type="Google" id="ProtNLM"/>
    </source>
</evidence>